<gene>
    <name evidence="2" type="ORF">L201_000126</name>
</gene>
<protein>
    <recommendedName>
        <fullName evidence="4">Zn(2)-C6 fungal-type domain-containing protein</fullName>
    </recommendedName>
</protein>
<dbReference type="GO" id="GO:0008270">
    <property type="term" value="F:zinc ion binding"/>
    <property type="evidence" value="ECO:0007669"/>
    <property type="project" value="InterPro"/>
</dbReference>
<feature type="compositionally biased region" description="Basic and acidic residues" evidence="1">
    <location>
        <begin position="260"/>
        <end position="269"/>
    </location>
</feature>
<dbReference type="RefSeq" id="XP_066072027.1">
    <property type="nucleotide sequence ID" value="XM_066215930.1"/>
</dbReference>
<feature type="region of interest" description="Disordered" evidence="1">
    <location>
        <begin position="1212"/>
        <end position="1328"/>
    </location>
</feature>
<dbReference type="InterPro" id="IPR001138">
    <property type="entry name" value="Zn2Cys6_DnaBD"/>
</dbReference>
<evidence type="ECO:0000256" key="1">
    <source>
        <dbReference type="SAM" id="MobiDB-lite"/>
    </source>
</evidence>
<keyword evidence="3" id="KW-1185">Reference proteome</keyword>
<dbReference type="GO" id="GO:0000981">
    <property type="term" value="F:DNA-binding transcription factor activity, RNA polymerase II-specific"/>
    <property type="evidence" value="ECO:0007669"/>
    <property type="project" value="InterPro"/>
</dbReference>
<evidence type="ECO:0000313" key="3">
    <source>
        <dbReference type="Proteomes" id="UP001355207"/>
    </source>
</evidence>
<feature type="region of interest" description="Disordered" evidence="1">
    <location>
        <begin position="91"/>
        <end position="142"/>
    </location>
</feature>
<feature type="compositionally biased region" description="Polar residues" evidence="1">
    <location>
        <begin position="119"/>
        <end position="129"/>
    </location>
</feature>
<feature type="region of interest" description="Disordered" evidence="1">
    <location>
        <begin position="481"/>
        <end position="502"/>
    </location>
</feature>
<dbReference type="GeneID" id="91090798"/>
<proteinExistence type="predicted"/>
<name>A0AAX4JK50_9TREE</name>
<feature type="region of interest" description="Disordered" evidence="1">
    <location>
        <begin position="1094"/>
        <end position="1117"/>
    </location>
</feature>
<feature type="compositionally biased region" description="Basic residues" evidence="1">
    <location>
        <begin position="1315"/>
        <end position="1328"/>
    </location>
</feature>
<evidence type="ECO:0000313" key="2">
    <source>
        <dbReference type="EMBL" id="WWC85264.1"/>
    </source>
</evidence>
<dbReference type="EMBL" id="CP144098">
    <property type="protein sequence ID" value="WWC85264.1"/>
    <property type="molecule type" value="Genomic_DNA"/>
</dbReference>
<feature type="region of interest" description="Disordered" evidence="1">
    <location>
        <begin position="251"/>
        <end position="321"/>
    </location>
</feature>
<reference evidence="2 3" key="1">
    <citation type="submission" date="2024-01" db="EMBL/GenBank/DDBJ databases">
        <title>Comparative genomics of Cryptococcus and Kwoniella reveals pathogenesis evolution and contrasting modes of karyotype evolution via chromosome fusion or intercentromeric recombination.</title>
        <authorList>
            <person name="Coelho M.A."/>
            <person name="David-Palma M."/>
            <person name="Shea T."/>
            <person name="Bowers K."/>
            <person name="McGinley-Smith S."/>
            <person name="Mohammad A.W."/>
            <person name="Gnirke A."/>
            <person name="Yurkov A.M."/>
            <person name="Nowrousian M."/>
            <person name="Sun S."/>
            <person name="Cuomo C.A."/>
            <person name="Heitman J."/>
        </authorList>
    </citation>
    <scope>NUCLEOTIDE SEQUENCE [LARGE SCALE GENOMIC DNA]</scope>
    <source>
        <strain evidence="2 3">CBS 6074</strain>
    </source>
</reference>
<evidence type="ECO:0008006" key="4">
    <source>
        <dbReference type="Google" id="ProtNLM"/>
    </source>
</evidence>
<sequence>MSEPNNPDLSVQDEVQDFPIDPLLVTPEMQPPTLESAISSTIADSLQSQPDNIASSSSNECPQTISIATIVAAMSSIQQAEIPEFTPYVPNTGSNGRRASASAGKGVNGPHRSVGPELSTPSKLSQVSGGSFIPTGKPPYEPPEDIIYPPDRIVNPFWGDMTPQPIIENFPANSLYRPKYLPSDIDDRLDKRSVWIGIEKDSSRAVYFLPPTCLCCKNPAVAQHCDRGWPTCSRCIGRGVTCIPGKAWGMMRPKGKRRNLKAEASKSKTDTVQTPSKQTNGMPGPSKSTNTTGTTSSQSTSAKGKGKAPEQLYIAPPPLPDLPSVARETPMEIDLTVSPIDQMTSSKKRRLSSTAEADPKRVRRKSNTIRDTNSLLPLSSDLPLSKTDREYFSRLEDNARKSPLTDMRGPCPVWAKTRRSLQVAAEYFRNPTSSAGASVEIGAGGIARGVILEGEVMGAQGLFWGQGKDTGIIMTSIGHPRRKQSFRPNPEPAPLSSQTSNLSAEPIIRSSTPPLDILSSVHNARNIDISPEPVTIAQSDVKPLIQHTSTEEAPEISALLMAQRARTPIAVAVAQDYSSVPFKVPRPFIVLGWFWITDAWLEPVMPDLELFTPHLKKPSAPPEFVTWKFRFDWCIGGQQDSPWWSSALITGRPSLNGLGSRNDEEWPISASDSGSTTVSPPSTSLVTASSTINQHVCAACRYSSKKVYEFGDLCLNEGCSWFFGDVSSESNRIGPISNRPFPSPLKSGILPENLGLRLRPPEPSGISHDVTQSHAGREYWRGWVCNKCGLAQERYKWAGWNCEACGHSIQPPRRIYTAEDLRPPSRPVCTSTRQDDGYASFPPGTIRSWSLFDNDIKVVKHTFDPLVVGEGSEVHHVLSHEGKDVNKIAGEALKGLQVQGEAEVPFRRYTATSTTRRPAELTLSPFYTYLCGSDSTPLPGFPTYRSIHWQDAPPVCLDVMDLINHRSGMTFPGQPEFGSLLITANPPNLSARLTSKLVVEPNTYMSVLFLGSDGDIRMRNIGGRGKSGELTFQHGDVVGFKAGSESIEATLRMDNFGFFCIARHAKSTEPPLPLTATSDSTFSVDSFAHPHIRSDSHYPSSSVEPLSATLPPDIPPPSYADESSIIVTPYNAPPRNFNTPLFVPKRPKSKPVLPPKPVKLAVMSMENWYIGSYPLDPNQPLRIYPPYRRTGSNENEIKEDDSIKLIYLQEEPPSTIQLDPPPLSPLPGYDDLEPEEPVPPPPTTTTGKKSTPANKKGSKSTTTTTVTPIATPTRTSAKKKKNPRASISATPAGSVIDPEEGTPSVKSVSTPSARGGKKAKGKGRKSGA</sequence>
<feature type="compositionally biased region" description="Low complexity" evidence="1">
    <location>
        <begin position="1261"/>
        <end position="1275"/>
    </location>
</feature>
<organism evidence="2 3">
    <name type="scientific">Kwoniella dendrophila CBS 6074</name>
    <dbReference type="NCBI Taxonomy" id="1295534"/>
    <lineage>
        <taxon>Eukaryota</taxon>
        <taxon>Fungi</taxon>
        <taxon>Dikarya</taxon>
        <taxon>Basidiomycota</taxon>
        <taxon>Agaricomycotina</taxon>
        <taxon>Tremellomycetes</taxon>
        <taxon>Tremellales</taxon>
        <taxon>Cryptococcaceae</taxon>
        <taxon>Kwoniella</taxon>
    </lineage>
</organism>
<dbReference type="CDD" id="cd00067">
    <property type="entry name" value="GAL4"/>
    <property type="match status" value="1"/>
</dbReference>
<dbReference type="Proteomes" id="UP001355207">
    <property type="component" value="Chromosome 1"/>
</dbReference>
<feature type="compositionally biased region" description="Low complexity" evidence="1">
    <location>
        <begin position="284"/>
        <end position="303"/>
    </location>
</feature>
<accession>A0AAX4JK50</accession>
<feature type="compositionally biased region" description="Polar residues" evidence="1">
    <location>
        <begin position="270"/>
        <end position="281"/>
    </location>
</feature>
<feature type="region of interest" description="Disordered" evidence="1">
    <location>
        <begin position="338"/>
        <end position="367"/>
    </location>
</feature>